<proteinExistence type="predicted"/>
<protein>
    <submittedName>
        <fullName evidence="2">Uncharacterized protein</fullName>
    </submittedName>
</protein>
<evidence type="ECO:0000313" key="3">
    <source>
        <dbReference type="Proteomes" id="UP001163046"/>
    </source>
</evidence>
<feature type="compositionally biased region" description="Polar residues" evidence="1">
    <location>
        <begin position="15"/>
        <end position="27"/>
    </location>
</feature>
<keyword evidence="3" id="KW-1185">Reference proteome</keyword>
<dbReference type="Proteomes" id="UP001163046">
    <property type="component" value="Unassembled WGS sequence"/>
</dbReference>
<accession>A0A9W9Z8H5</accession>
<evidence type="ECO:0000256" key="1">
    <source>
        <dbReference type="SAM" id="MobiDB-lite"/>
    </source>
</evidence>
<feature type="region of interest" description="Disordered" evidence="1">
    <location>
        <begin position="15"/>
        <end position="42"/>
    </location>
</feature>
<evidence type="ECO:0000313" key="2">
    <source>
        <dbReference type="EMBL" id="KAJ7376750.1"/>
    </source>
</evidence>
<name>A0A9W9Z8H5_9CNID</name>
<comment type="caution">
    <text evidence="2">The sequence shown here is derived from an EMBL/GenBank/DDBJ whole genome shotgun (WGS) entry which is preliminary data.</text>
</comment>
<gene>
    <name evidence="2" type="ORF">OS493_032809</name>
</gene>
<reference evidence="2" key="1">
    <citation type="submission" date="2023-01" db="EMBL/GenBank/DDBJ databases">
        <title>Genome assembly of the deep-sea coral Lophelia pertusa.</title>
        <authorList>
            <person name="Herrera S."/>
            <person name="Cordes E."/>
        </authorList>
    </citation>
    <scope>NUCLEOTIDE SEQUENCE</scope>
    <source>
        <strain evidence="2">USNM1676648</strain>
        <tissue evidence="2">Polyp</tissue>
    </source>
</reference>
<dbReference type="AlphaFoldDB" id="A0A9W9Z8H5"/>
<organism evidence="2 3">
    <name type="scientific">Desmophyllum pertusum</name>
    <dbReference type="NCBI Taxonomy" id="174260"/>
    <lineage>
        <taxon>Eukaryota</taxon>
        <taxon>Metazoa</taxon>
        <taxon>Cnidaria</taxon>
        <taxon>Anthozoa</taxon>
        <taxon>Hexacorallia</taxon>
        <taxon>Scleractinia</taxon>
        <taxon>Caryophylliina</taxon>
        <taxon>Caryophylliidae</taxon>
        <taxon>Desmophyllum</taxon>
    </lineage>
</organism>
<sequence>MKLKTGLEIQTLNQRTHSTAFSHSNSIPEDENDTATCSLKNGENGDVTDIDVCDIRQESMSSTELAESPDGLCEQPVDLSTHFKTISLGGDSSRISFTKEKPSCIICHISKISCRLAEDVCSKENSPCSEWFNFSQKIRCRT</sequence>
<dbReference type="EMBL" id="MU826391">
    <property type="protein sequence ID" value="KAJ7376750.1"/>
    <property type="molecule type" value="Genomic_DNA"/>
</dbReference>